<dbReference type="SUPFAM" id="SSF51556">
    <property type="entry name" value="Metallo-dependent hydrolases"/>
    <property type="match status" value="1"/>
</dbReference>
<dbReference type="BioCyc" id="SCEL448385:SCE_RS02880-MONOMER"/>
<dbReference type="STRING" id="448385.sce0550"/>
<dbReference type="GO" id="GO:0070573">
    <property type="term" value="F:metallodipeptidase activity"/>
    <property type="evidence" value="ECO:0007669"/>
    <property type="project" value="InterPro"/>
</dbReference>
<dbReference type="Gene3D" id="3.20.20.140">
    <property type="entry name" value="Metal-dependent hydrolases"/>
    <property type="match status" value="1"/>
</dbReference>
<protein>
    <recommendedName>
        <fullName evidence="2">Dickkopf N-terminal cysteine-rich domain-containing protein</fullName>
    </recommendedName>
</protein>
<accession>A9GV50</accession>
<feature type="region of interest" description="Disordered" evidence="1">
    <location>
        <begin position="73"/>
        <end position="95"/>
    </location>
</feature>
<dbReference type="InterPro" id="IPR008257">
    <property type="entry name" value="Pept_M19"/>
</dbReference>
<dbReference type="InterPro" id="IPR032466">
    <property type="entry name" value="Metal_Hydrolase"/>
</dbReference>
<evidence type="ECO:0000313" key="4">
    <source>
        <dbReference type="Proteomes" id="UP000002139"/>
    </source>
</evidence>
<dbReference type="GO" id="GO:0006508">
    <property type="term" value="P:proteolysis"/>
    <property type="evidence" value="ECO:0007669"/>
    <property type="project" value="InterPro"/>
</dbReference>
<dbReference type="Proteomes" id="UP000002139">
    <property type="component" value="Chromosome"/>
</dbReference>
<evidence type="ECO:0000313" key="3">
    <source>
        <dbReference type="EMBL" id="CAN90707.1"/>
    </source>
</evidence>
<dbReference type="AlphaFoldDB" id="A9GV50"/>
<dbReference type="PROSITE" id="PS51365">
    <property type="entry name" value="RENAL_DIPEPTIDASE_2"/>
    <property type="match status" value="1"/>
</dbReference>
<gene>
    <name evidence="3" type="ordered locus">sce0550</name>
</gene>
<dbReference type="EMBL" id="AM746676">
    <property type="protein sequence ID" value="CAN90707.1"/>
    <property type="molecule type" value="Genomic_DNA"/>
</dbReference>
<organism evidence="3 4">
    <name type="scientific">Sorangium cellulosum (strain So ce56)</name>
    <name type="common">Polyangium cellulosum (strain So ce56)</name>
    <dbReference type="NCBI Taxonomy" id="448385"/>
    <lineage>
        <taxon>Bacteria</taxon>
        <taxon>Pseudomonadati</taxon>
        <taxon>Myxococcota</taxon>
        <taxon>Polyangia</taxon>
        <taxon>Polyangiales</taxon>
        <taxon>Polyangiaceae</taxon>
        <taxon>Sorangium</taxon>
    </lineage>
</organism>
<name>A9GV50_SORC5</name>
<sequence length="850" mass="90125">MKMRWGLPQLTRRPQRLEPPRPNPRTATSMTCPDDCLTRALSTRPGPAPRARRRRWPRPFATAALAALALATSACDPGTPSPPGEQGAPGDLARSASLGLPASAATEAGAAAALPVPAPAALGGAPVSGFADLHFHMMSEEAFGGGWLHGKHDGAGALDDCDGGSPGSDHARVRQGLSGLLDHCPQSAMLDLASGGALSALLGLGGGIGGSEVIGQTEGTSGDTGLHLGRRRFSEGWPRWDTIAHQQGHVSWLRAAHDRGLSLIVMSAVSYDWLCSILPEQNRQRACDEMVDVDLQIQMTHALAARNAGWMEVALSPAHARQIVGAGKLAVVLSIEASHLFGRDVDAAKMRAQLAKYHALGVRTLQPVHQVDNAFGGAALHNPIFQLAQYTENCFIDTDCGATLAGITLGMDVDASCRNVRGLTPLGEALVGEMMDRGMLLDVAHLSERGVDRVFELARARDYYPIYISHGHFREIMARAVAEKEKSTPARVIRMLRQTGGIFGLRTAHDETRQYSRSAVENSCQGSSRSFAQAYDYGRLGLKVPMAFGADLNGFIQQTRPRFGEDGACSAAFQAEADCQAWEQREQGPGPLGTEFDEKGLAHEGMLPDLLADLDRLGVDTTGLRSSTESFLRMWERAQGPRAGMADPATDLDESGIAPFAPAEERESAYPTKCGAAYCPGFQVLGGSCRFDEECESGQCTAVACNAIPGRCVCNDDADCGGGLRCAVKTPGVGGDNACEPKKAEHQLCTRDSECASGRCGGLIAGAGFCYTPGSKTIGQGCRVNEECPSNRCGDLTQTCLCRSDAHCAAGQFCGWGTNEGECVDKRGRGSACTKDNQCASGNCRFLFCR</sequence>
<dbReference type="Pfam" id="PF01244">
    <property type="entry name" value="Peptidase_M19"/>
    <property type="match status" value="1"/>
</dbReference>
<keyword evidence="4" id="KW-1185">Reference proteome</keyword>
<dbReference type="GO" id="GO:0030178">
    <property type="term" value="P:negative regulation of Wnt signaling pathway"/>
    <property type="evidence" value="ECO:0007669"/>
    <property type="project" value="InterPro"/>
</dbReference>
<dbReference type="PANTHER" id="PTHR10443:SF12">
    <property type="entry name" value="DIPEPTIDASE"/>
    <property type="match status" value="1"/>
</dbReference>
<feature type="region of interest" description="Disordered" evidence="1">
    <location>
        <begin position="1"/>
        <end position="54"/>
    </location>
</feature>
<dbReference type="KEGG" id="scl:sce0550"/>
<dbReference type="Pfam" id="PF04706">
    <property type="entry name" value="Dickkopf_N"/>
    <property type="match status" value="1"/>
</dbReference>
<dbReference type="HOGENOM" id="CLU_363985_0_0_7"/>
<dbReference type="InterPro" id="IPR006796">
    <property type="entry name" value="Dickkopf_N"/>
</dbReference>
<feature type="domain" description="Dickkopf N-terminal cysteine-rich" evidence="2">
    <location>
        <begin position="802"/>
        <end position="849"/>
    </location>
</feature>
<proteinExistence type="predicted"/>
<evidence type="ECO:0000256" key="1">
    <source>
        <dbReference type="SAM" id="MobiDB-lite"/>
    </source>
</evidence>
<dbReference type="GO" id="GO:0005576">
    <property type="term" value="C:extracellular region"/>
    <property type="evidence" value="ECO:0007669"/>
    <property type="project" value="InterPro"/>
</dbReference>
<evidence type="ECO:0000259" key="2">
    <source>
        <dbReference type="Pfam" id="PF04706"/>
    </source>
</evidence>
<dbReference type="eggNOG" id="COG2355">
    <property type="taxonomic scope" value="Bacteria"/>
</dbReference>
<dbReference type="PANTHER" id="PTHR10443">
    <property type="entry name" value="MICROSOMAL DIPEPTIDASE"/>
    <property type="match status" value="1"/>
</dbReference>
<reference evidence="3 4" key="1">
    <citation type="journal article" date="2007" name="Nat. Biotechnol.">
        <title>Complete genome sequence of the myxobacterium Sorangium cellulosum.</title>
        <authorList>
            <person name="Schneiker S."/>
            <person name="Perlova O."/>
            <person name="Kaiser O."/>
            <person name="Gerth K."/>
            <person name="Alici A."/>
            <person name="Altmeyer M.O."/>
            <person name="Bartels D."/>
            <person name="Bekel T."/>
            <person name="Beyer S."/>
            <person name="Bode E."/>
            <person name="Bode H.B."/>
            <person name="Bolten C.J."/>
            <person name="Choudhuri J.V."/>
            <person name="Doss S."/>
            <person name="Elnakady Y.A."/>
            <person name="Frank B."/>
            <person name="Gaigalat L."/>
            <person name="Goesmann A."/>
            <person name="Groeger C."/>
            <person name="Gross F."/>
            <person name="Jelsbak L."/>
            <person name="Jelsbak L."/>
            <person name="Kalinowski J."/>
            <person name="Kegler C."/>
            <person name="Knauber T."/>
            <person name="Konietzny S."/>
            <person name="Kopp M."/>
            <person name="Krause L."/>
            <person name="Krug D."/>
            <person name="Linke B."/>
            <person name="Mahmud T."/>
            <person name="Martinez-Arias R."/>
            <person name="McHardy A.C."/>
            <person name="Merai M."/>
            <person name="Meyer F."/>
            <person name="Mormann S."/>
            <person name="Munoz-Dorado J."/>
            <person name="Perez J."/>
            <person name="Pradella S."/>
            <person name="Rachid S."/>
            <person name="Raddatz G."/>
            <person name="Rosenau F."/>
            <person name="Rueckert C."/>
            <person name="Sasse F."/>
            <person name="Scharfe M."/>
            <person name="Schuster S.C."/>
            <person name="Suen G."/>
            <person name="Treuner-Lange A."/>
            <person name="Velicer G.J."/>
            <person name="Vorholter F.-J."/>
            <person name="Weissman K.J."/>
            <person name="Welch R.D."/>
            <person name="Wenzel S.C."/>
            <person name="Whitworth D.E."/>
            <person name="Wilhelm S."/>
            <person name="Wittmann C."/>
            <person name="Bloecker H."/>
            <person name="Puehler A."/>
            <person name="Mueller R."/>
        </authorList>
    </citation>
    <scope>NUCLEOTIDE SEQUENCE [LARGE SCALE GENOMIC DNA]</scope>
    <source>
        <strain evidence="4">So ce56</strain>
    </source>
</reference>